<name>A0A067CE79_SAPPC</name>
<dbReference type="GO" id="GO:0007032">
    <property type="term" value="P:endosome organization"/>
    <property type="evidence" value="ECO:0007669"/>
    <property type="project" value="TreeGrafter"/>
</dbReference>
<evidence type="ECO:0000313" key="4">
    <source>
        <dbReference type="Proteomes" id="UP000030745"/>
    </source>
</evidence>
<proteinExistence type="predicted"/>
<dbReference type="InterPro" id="IPR028191">
    <property type="entry name" value="WASH-4_N"/>
</dbReference>
<dbReference type="KEGG" id="spar:SPRG_09258"/>
<dbReference type="Pfam" id="PF14745">
    <property type="entry name" value="WASH-4_N"/>
    <property type="match status" value="1"/>
</dbReference>
<dbReference type="PANTHER" id="PTHR31409:SF0">
    <property type="entry name" value="WASH COMPLEX SUBUNIT 4"/>
    <property type="match status" value="1"/>
</dbReference>
<accession>A0A067CE79</accession>
<sequence length="439" mass="49906">MAKEAKGDAAAEGASTPAPARQASAASSRRGDDDDHSDGAASEASHRQHDRPRFDSRVSWADSTRLDRFDSRASMMSNRDRSDSKASVRSTSSRVSTKSLRTAATNKDLPKAELDAIDEEDYQFVSAFADFDVHDQPIREQLQKSLDIVNEHTSKLKEIEDALSAAMSEVWGYWADPIQMHLHPAERVDVQDLIRTDNELFNKVLTVFAVLCDEISELKVTVEDNFYPALIMFGQAKHGDTAAVKPGEDEVHIGRMLPFFQDISNFVDRCSLIAINLVHQLASLYQSYQKLWKSTFKHVHLTSVYDAFANLLEILMTLDMIVLDNPNIVTSWDKYKRMMQYVRADPARYNVTLEKVKSFEQLLVNLDQTFMGAKCFQTCIEQDFETLLSFEDSEDEDEDEDEDAAQTKSIDVRNNRVFLDEFFHCLSTRIHSWGPRVCM</sequence>
<evidence type="ECO:0000256" key="1">
    <source>
        <dbReference type="SAM" id="MobiDB-lite"/>
    </source>
</evidence>
<dbReference type="Proteomes" id="UP000030745">
    <property type="component" value="Unassembled WGS sequence"/>
</dbReference>
<dbReference type="STRING" id="695850.A0A067CE79"/>
<gene>
    <name evidence="3" type="ORF">SPRG_09258</name>
</gene>
<dbReference type="GO" id="GO:0005768">
    <property type="term" value="C:endosome"/>
    <property type="evidence" value="ECO:0007669"/>
    <property type="project" value="TreeGrafter"/>
</dbReference>
<dbReference type="PANTHER" id="PTHR31409">
    <property type="entry name" value="WASH COMPLEX SUBUNIT 4"/>
    <property type="match status" value="1"/>
</dbReference>
<organism evidence="3 4">
    <name type="scientific">Saprolegnia parasitica (strain CBS 223.65)</name>
    <dbReference type="NCBI Taxonomy" id="695850"/>
    <lineage>
        <taxon>Eukaryota</taxon>
        <taxon>Sar</taxon>
        <taxon>Stramenopiles</taxon>
        <taxon>Oomycota</taxon>
        <taxon>Saprolegniomycetes</taxon>
        <taxon>Saprolegniales</taxon>
        <taxon>Saprolegniaceae</taxon>
        <taxon>Saprolegnia</taxon>
    </lineage>
</organism>
<keyword evidence="4" id="KW-1185">Reference proteome</keyword>
<dbReference type="AlphaFoldDB" id="A0A067CE79"/>
<dbReference type="GO" id="GO:0016197">
    <property type="term" value="P:endosomal transport"/>
    <property type="evidence" value="ECO:0007669"/>
    <property type="project" value="TreeGrafter"/>
</dbReference>
<feature type="compositionally biased region" description="Low complexity" evidence="1">
    <location>
        <begin position="10"/>
        <end position="28"/>
    </location>
</feature>
<dbReference type="VEuPathDB" id="FungiDB:SPRG_09258"/>
<dbReference type="OrthoDB" id="10261210at2759"/>
<feature type="domain" description="WASH complex subunit 4 N-terminal" evidence="2">
    <location>
        <begin position="149"/>
        <end position="389"/>
    </location>
</feature>
<dbReference type="EMBL" id="KK583235">
    <property type="protein sequence ID" value="KDO25112.1"/>
    <property type="molecule type" value="Genomic_DNA"/>
</dbReference>
<evidence type="ECO:0000313" key="3">
    <source>
        <dbReference type="EMBL" id="KDO25112.1"/>
    </source>
</evidence>
<dbReference type="RefSeq" id="XP_012204182.1">
    <property type="nucleotide sequence ID" value="XM_012348792.1"/>
</dbReference>
<dbReference type="GeneID" id="24131434"/>
<evidence type="ECO:0000259" key="2">
    <source>
        <dbReference type="Pfam" id="PF14745"/>
    </source>
</evidence>
<feature type="compositionally biased region" description="Basic and acidic residues" evidence="1">
    <location>
        <begin position="44"/>
        <end position="56"/>
    </location>
</feature>
<dbReference type="GO" id="GO:0071203">
    <property type="term" value="C:WASH complex"/>
    <property type="evidence" value="ECO:0007669"/>
    <property type="project" value="InterPro"/>
</dbReference>
<reference evidence="3 4" key="1">
    <citation type="journal article" date="2013" name="PLoS Genet.">
        <title>Distinctive expansion of potential virulence genes in the genome of the oomycete fish pathogen Saprolegnia parasitica.</title>
        <authorList>
            <person name="Jiang R.H."/>
            <person name="de Bruijn I."/>
            <person name="Haas B.J."/>
            <person name="Belmonte R."/>
            <person name="Lobach L."/>
            <person name="Christie J."/>
            <person name="van den Ackerveken G."/>
            <person name="Bottin A."/>
            <person name="Bulone V."/>
            <person name="Diaz-Moreno S.M."/>
            <person name="Dumas B."/>
            <person name="Fan L."/>
            <person name="Gaulin E."/>
            <person name="Govers F."/>
            <person name="Grenville-Briggs L.J."/>
            <person name="Horner N.R."/>
            <person name="Levin J.Z."/>
            <person name="Mammella M."/>
            <person name="Meijer H.J."/>
            <person name="Morris P."/>
            <person name="Nusbaum C."/>
            <person name="Oome S."/>
            <person name="Phillips A.J."/>
            <person name="van Rooyen D."/>
            <person name="Rzeszutek E."/>
            <person name="Saraiva M."/>
            <person name="Secombes C.J."/>
            <person name="Seidl M.F."/>
            <person name="Snel B."/>
            <person name="Stassen J.H."/>
            <person name="Sykes S."/>
            <person name="Tripathy S."/>
            <person name="van den Berg H."/>
            <person name="Vega-Arreguin J.C."/>
            <person name="Wawra S."/>
            <person name="Young S.K."/>
            <person name="Zeng Q."/>
            <person name="Dieguez-Uribeondo J."/>
            <person name="Russ C."/>
            <person name="Tyler B.M."/>
            <person name="van West P."/>
        </authorList>
    </citation>
    <scope>NUCLEOTIDE SEQUENCE [LARGE SCALE GENOMIC DNA]</scope>
    <source>
        <strain evidence="3 4">CBS 223.65</strain>
    </source>
</reference>
<protein>
    <recommendedName>
        <fullName evidence="2">WASH complex subunit 4 N-terminal domain-containing protein</fullName>
    </recommendedName>
</protein>
<feature type="region of interest" description="Disordered" evidence="1">
    <location>
        <begin position="1"/>
        <end position="104"/>
    </location>
</feature>
<feature type="compositionally biased region" description="Low complexity" evidence="1">
    <location>
        <begin position="87"/>
        <end position="99"/>
    </location>
</feature>
<dbReference type="InterPro" id="IPR027307">
    <property type="entry name" value="WASH7"/>
</dbReference>